<gene>
    <name evidence="1" type="ORF">SDC9_148806</name>
</gene>
<dbReference type="AlphaFoldDB" id="A0A645EJH3"/>
<name>A0A645EJH3_9ZZZZ</name>
<accession>A0A645EJH3</accession>
<organism evidence="1">
    <name type="scientific">bioreactor metagenome</name>
    <dbReference type="NCBI Taxonomy" id="1076179"/>
    <lineage>
        <taxon>unclassified sequences</taxon>
        <taxon>metagenomes</taxon>
        <taxon>ecological metagenomes</taxon>
    </lineage>
</organism>
<dbReference type="EMBL" id="VSSQ01047587">
    <property type="protein sequence ID" value="MPN01596.1"/>
    <property type="molecule type" value="Genomic_DNA"/>
</dbReference>
<evidence type="ECO:0000313" key="1">
    <source>
        <dbReference type="EMBL" id="MPN01596.1"/>
    </source>
</evidence>
<proteinExistence type="predicted"/>
<protein>
    <submittedName>
        <fullName evidence="1">Uncharacterized protein</fullName>
    </submittedName>
</protein>
<sequence length="55" mass="6208">MEVDELTSQPPHVKEHILTSTIVHVLDEIGVSTELSSVLHVSLLDMTNKEHQNYL</sequence>
<comment type="caution">
    <text evidence="1">The sequence shown here is derived from an EMBL/GenBank/DDBJ whole genome shotgun (WGS) entry which is preliminary data.</text>
</comment>
<reference evidence="1" key="1">
    <citation type="submission" date="2019-08" db="EMBL/GenBank/DDBJ databases">
        <authorList>
            <person name="Kucharzyk K."/>
            <person name="Murdoch R.W."/>
            <person name="Higgins S."/>
            <person name="Loffler F."/>
        </authorList>
    </citation>
    <scope>NUCLEOTIDE SEQUENCE</scope>
</reference>